<proteinExistence type="predicted"/>
<evidence type="ECO:0000256" key="1">
    <source>
        <dbReference type="SAM" id="MobiDB-lite"/>
    </source>
</evidence>
<feature type="region of interest" description="Disordered" evidence="1">
    <location>
        <begin position="1"/>
        <end position="36"/>
    </location>
</feature>
<protein>
    <submittedName>
        <fullName evidence="2">Uncharacterized protein</fullName>
    </submittedName>
</protein>
<comment type="caution">
    <text evidence="2">The sequence shown here is derived from an EMBL/GenBank/DDBJ whole genome shotgun (WGS) entry which is preliminary data.</text>
</comment>
<keyword evidence="3" id="KW-1185">Reference proteome</keyword>
<accession>A0A9P6TCF4</accession>
<gene>
    <name evidence="2" type="ORF">CROQUDRAFT_475565</name>
</gene>
<feature type="compositionally biased region" description="Basic residues" evidence="1">
    <location>
        <begin position="1"/>
        <end position="17"/>
    </location>
</feature>
<organism evidence="2 3">
    <name type="scientific">Cronartium quercuum f. sp. fusiforme G11</name>
    <dbReference type="NCBI Taxonomy" id="708437"/>
    <lineage>
        <taxon>Eukaryota</taxon>
        <taxon>Fungi</taxon>
        <taxon>Dikarya</taxon>
        <taxon>Basidiomycota</taxon>
        <taxon>Pucciniomycotina</taxon>
        <taxon>Pucciniomycetes</taxon>
        <taxon>Pucciniales</taxon>
        <taxon>Coleosporiaceae</taxon>
        <taxon>Cronartium</taxon>
    </lineage>
</organism>
<dbReference type="AlphaFoldDB" id="A0A9P6TCF4"/>
<sequence length="52" mass="5788">MTKQMKKQGPIGHKHTKVEHLDDTDSGSESDVSQSATIITKIMATYPPNIKY</sequence>
<reference evidence="2" key="1">
    <citation type="submission" date="2013-11" db="EMBL/GenBank/DDBJ databases">
        <title>Genome sequence of the fusiform rust pathogen reveals effectors for host alternation and coevolution with pine.</title>
        <authorList>
            <consortium name="DOE Joint Genome Institute"/>
            <person name="Smith K."/>
            <person name="Pendleton A."/>
            <person name="Kubisiak T."/>
            <person name="Anderson C."/>
            <person name="Salamov A."/>
            <person name="Aerts A."/>
            <person name="Riley R."/>
            <person name="Clum A."/>
            <person name="Lindquist E."/>
            <person name="Ence D."/>
            <person name="Campbell M."/>
            <person name="Kronenberg Z."/>
            <person name="Feau N."/>
            <person name="Dhillon B."/>
            <person name="Hamelin R."/>
            <person name="Burleigh J."/>
            <person name="Smith J."/>
            <person name="Yandell M."/>
            <person name="Nelson C."/>
            <person name="Grigoriev I."/>
            <person name="Davis J."/>
        </authorList>
    </citation>
    <scope>NUCLEOTIDE SEQUENCE</scope>
    <source>
        <strain evidence="2">G11</strain>
    </source>
</reference>
<evidence type="ECO:0000313" key="2">
    <source>
        <dbReference type="EMBL" id="KAG0147306.1"/>
    </source>
</evidence>
<evidence type="ECO:0000313" key="3">
    <source>
        <dbReference type="Proteomes" id="UP000886653"/>
    </source>
</evidence>
<dbReference type="Proteomes" id="UP000886653">
    <property type="component" value="Unassembled WGS sequence"/>
</dbReference>
<dbReference type="EMBL" id="MU167249">
    <property type="protein sequence ID" value="KAG0147306.1"/>
    <property type="molecule type" value="Genomic_DNA"/>
</dbReference>
<name>A0A9P6TCF4_9BASI</name>